<name>A0A8T5V5Z9_9EURY</name>
<gene>
    <name evidence="1" type="ORF">K8N75_13550</name>
</gene>
<dbReference type="Proteomes" id="UP000825933">
    <property type="component" value="Unassembled WGS sequence"/>
</dbReference>
<protein>
    <submittedName>
        <fullName evidence="1">Uncharacterized protein</fullName>
    </submittedName>
</protein>
<comment type="caution">
    <text evidence="1">The sequence shown here is derived from an EMBL/GenBank/DDBJ whole genome shotgun (WGS) entry which is preliminary data.</text>
</comment>
<keyword evidence="2" id="KW-1185">Reference proteome</keyword>
<dbReference type="AlphaFoldDB" id="A0A8T5V5Z9"/>
<dbReference type="RefSeq" id="WP_223792602.1">
    <property type="nucleotide sequence ID" value="NZ_JAIOUQ010000017.1"/>
</dbReference>
<accession>A0A8T5V5Z9</accession>
<dbReference type="EMBL" id="JAIOUQ010000017">
    <property type="protein sequence ID" value="MBZ2167065.1"/>
    <property type="molecule type" value="Genomic_DNA"/>
</dbReference>
<sequence length="72" mass="8554">MDVYWVNIEFELGKVEEYDRKSDQSIDRISIGSTTIKIFFNQMSKREENYVRVILIDNLLGYEYPVVRGESI</sequence>
<proteinExistence type="predicted"/>
<evidence type="ECO:0000313" key="1">
    <source>
        <dbReference type="EMBL" id="MBZ2167065.1"/>
    </source>
</evidence>
<organism evidence="1 2">
    <name type="scientific">Methanobacterium spitsbergense</name>
    <dbReference type="NCBI Taxonomy" id="2874285"/>
    <lineage>
        <taxon>Archaea</taxon>
        <taxon>Methanobacteriati</taxon>
        <taxon>Methanobacteriota</taxon>
        <taxon>Methanomada group</taxon>
        <taxon>Methanobacteria</taxon>
        <taxon>Methanobacteriales</taxon>
        <taxon>Methanobacteriaceae</taxon>
        <taxon>Methanobacterium</taxon>
    </lineage>
</organism>
<reference evidence="2" key="1">
    <citation type="journal article" date="2022" name="Microbiol. Resour. Announc.">
        <title>Draft Genome Sequence of a Methanogenic Archaeon from West Spitsbergen Permafrost.</title>
        <authorList>
            <person name="Trubitsyn V."/>
            <person name="Rivkina E."/>
            <person name="Shcherbakova V."/>
        </authorList>
    </citation>
    <scope>NUCLEOTIDE SEQUENCE [LARGE SCALE GENOMIC DNA]</scope>
    <source>
        <strain evidence="2">VT</strain>
    </source>
</reference>
<evidence type="ECO:0000313" key="2">
    <source>
        <dbReference type="Proteomes" id="UP000825933"/>
    </source>
</evidence>